<feature type="coiled-coil region" evidence="12">
    <location>
        <begin position="208"/>
        <end position="248"/>
    </location>
</feature>
<evidence type="ECO:0000256" key="3">
    <source>
        <dbReference type="ARBA" id="ARBA00006793"/>
    </source>
</evidence>
<evidence type="ECO:0000256" key="4">
    <source>
        <dbReference type="ARBA" id="ARBA00022454"/>
    </source>
</evidence>
<dbReference type="InterPro" id="IPR003395">
    <property type="entry name" value="RecF/RecN/SMC_N"/>
</dbReference>
<dbReference type="Pfam" id="PF02463">
    <property type="entry name" value="SMC_N"/>
    <property type="match status" value="1"/>
</dbReference>
<evidence type="ECO:0000256" key="12">
    <source>
        <dbReference type="SAM" id="Coils"/>
    </source>
</evidence>
<reference evidence="14 15" key="1">
    <citation type="journal article" date="2023" name="Plants (Basel)">
        <title>Bridging the Gap: Combining Genomics and Transcriptomics Approaches to Understand Stylosanthes scabra, an Orphan Legume from the Brazilian Caatinga.</title>
        <authorList>
            <person name="Ferreira-Neto J.R.C."/>
            <person name="da Silva M.D."/>
            <person name="Binneck E."/>
            <person name="de Melo N.F."/>
            <person name="da Silva R.H."/>
            <person name="de Melo A.L.T.M."/>
            <person name="Pandolfi V."/>
            <person name="Bustamante F.O."/>
            <person name="Brasileiro-Vidal A.C."/>
            <person name="Benko-Iseppon A.M."/>
        </authorList>
    </citation>
    <scope>NUCLEOTIDE SEQUENCE [LARGE SCALE GENOMIC DNA]</scope>
    <source>
        <tissue evidence="14">Leaves</tissue>
    </source>
</reference>
<evidence type="ECO:0000313" key="14">
    <source>
        <dbReference type="EMBL" id="MED6161876.1"/>
    </source>
</evidence>
<dbReference type="Gene3D" id="3.40.50.300">
    <property type="entry name" value="P-loop containing nucleotide triphosphate hydrolases"/>
    <property type="match status" value="2"/>
</dbReference>
<sequence length="1061" mass="121448">MGESTARVFPNLQYEQQPQYTAGIIKKIRLENFMCHENFEMEFGENVNFVLGQNGSGKSAILAALCIAFGSRAKGTDRAKHLKDFIKTGCSNAVIHVEIQNEGEDAFKPEIYGDVIIVERRISESTCSIILKDHQGKRVVHRMADLREMVEHFNIDVDNPCVIMNQDKSREFLHSGNIKDKFKATLLQQVNDLLETISKEIGVAHGIVNDLEGSIKPIEKELNELQAKIKAMEHIEQMSAEVKKLKNKLAWSWVYDVDKKLEAKSAMIDKLKNRIPACQEKINQQLLKIETLKEGISKRKDEIAIMTEKYTQLKQIIADQSQLWPLAEKEVLVLEQDCNSKTSQIQKMLQRLKKLEQDVQDLHELDVKNTQAENYDLEEKLEGLQLEVRAAELEWERLNEEETMLANNINKQKEEIQTITDKIRDHENNCKQISKKIYDFQQRQCNKISAFGGDRVMELMRLIDRDHRKFGVPPIGPIGVHLNLLDAEKWADTVEHAVGGMLNSFIVNDHKDFLLLKKLAKEAKYYKLRIIIYNFEIERLKIPQHLLPQTKHPSTLSLLQSENHTVMNVLVDIGNVERQVLVKDYETGKVVAFEQKPRNVKEVYSADGRKMFSRGNVETTIPLQSNGPGRLCSSFEDYIKDLRSKASDEQNAVNEGKSSKQQAEIKLRELESDPTRVKRRRDCEKAGRTLYSKKLALEEAMNQRAGENSSIPLSSVEELRVEITELEKKLEEEKVLLEALRQRKDEASGKAKDLKVKFDKLRESAEKKFAAMEKAGTECSEIENELKLAEKGKAHYESLMANTVLPAIKTAEEEYHELTKMREENAEKASKICPENEANGCGSLEGSDMKTPEQISAELGELTQKVERECQRHSEPIADLRILYEKKERKIKKKQQMYKALRQKMDACQKALGIRGVKFKKNANYLKQQLSWKFNDHLRKKGISGLIKVNYEEKTLSIEVQMPQDASNRAVRDTRGLSGGERSFSTLCFALALHEMTESPFRAMDEFDVFMDAVSRKISLDTLVDFAVSQGSQWLFITPNDTSMVKPGPKVRKLQMPPPRS</sequence>
<dbReference type="Gene3D" id="1.10.287.1490">
    <property type="match status" value="1"/>
</dbReference>
<feature type="coiled-coil region" evidence="12">
    <location>
        <begin position="338"/>
        <end position="436"/>
    </location>
</feature>
<evidence type="ECO:0000256" key="10">
    <source>
        <dbReference type="ARBA" id="ARBA00023204"/>
    </source>
</evidence>
<evidence type="ECO:0000256" key="1">
    <source>
        <dbReference type="ARBA" id="ARBA00004123"/>
    </source>
</evidence>
<keyword evidence="6" id="KW-0227">DNA damage</keyword>
<dbReference type="EMBL" id="JASCZI010121468">
    <property type="protein sequence ID" value="MED6161876.1"/>
    <property type="molecule type" value="Genomic_DNA"/>
</dbReference>
<keyword evidence="5" id="KW-0547">Nucleotide-binding</keyword>
<keyword evidence="10" id="KW-0234">DNA repair</keyword>
<evidence type="ECO:0000256" key="5">
    <source>
        <dbReference type="ARBA" id="ARBA00022741"/>
    </source>
</evidence>
<keyword evidence="7" id="KW-0067">ATP-binding</keyword>
<feature type="coiled-coil region" evidence="12">
    <location>
        <begin position="713"/>
        <end position="828"/>
    </location>
</feature>
<keyword evidence="15" id="KW-1185">Reference proteome</keyword>
<evidence type="ECO:0000256" key="2">
    <source>
        <dbReference type="ARBA" id="ARBA00004286"/>
    </source>
</evidence>
<evidence type="ECO:0000256" key="6">
    <source>
        <dbReference type="ARBA" id="ARBA00022763"/>
    </source>
</evidence>
<keyword evidence="8 12" id="KW-0175">Coiled coil</keyword>
<gene>
    <name evidence="14" type="ORF">PIB30_064884</name>
</gene>
<comment type="caution">
    <text evidence="14">The sequence shown here is derived from an EMBL/GenBank/DDBJ whole genome shotgun (WGS) entry which is preliminary data.</text>
</comment>
<keyword evidence="11" id="KW-0539">Nucleus</keyword>
<evidence type="ECO:0000313" key="15">
    <source>
        <dbReference type="Proteomes" id="UP001341840"/>
    </source>
</evidence>
<protein>
    <recommendedName>
        <fullName evidence="13">RecF/RecN/SMC N-terminal domain-containing protein</fullName>
    </recommendedName>
</protein>
<proteinExistence type="inferred from homology"/>
<keyword evidence="4" id="KW-0158">Chromosome</keyword>
<evidence type="ECO:0000256" key="8">
    <source>
        <dbReference type="ARBA" id="ARBA00023054"/>
    </source>
</evidence>
<dbReference type="Proteomes" id="UP001341840">
    <property type="component" value="Unassembled WGS sequence"/>
</dbReference>
<dbReference type="InterPro" id="IPR027417">
    <property type="entry name" value="P-loop_NTPase"/>
</dbReference>
<evidence type="ECO:0000256" key="7">
    <source>
        <dbReference type="ARBA" id="ARBA00022840"/>
    </source>
</evidence>
<evidence type="ECO:0000259" key="13">
    <source>
        <dbReference type="Pfam" id="PF02463"/>
    </source>
</evidence>
<evidence type="ECO:0000256" key="9">
    <source>
        <dbReference type="ARBA" id="ARBA00023172"/>
    </source>
</evidence>
<comment type="subcellular location">
    <subcellularLocation>
        <location evidence="2">Chromosome</location>
    </subcellularLocation>
    <subcellularLocation>
        <location evidence="1">Nucleus</location>
    </subcellularLocation>
</comment>
<name>A0ABU6UP37_9FABA</name>
<evidence type="ECO:0000256" key="11">
    <source>
        <dbReference type="ARBA" id="ARBA00023242"/>
    </source>
</evidence>
<dbReference type="SUPFAM" id="SSF52540">
    <property type="entry name" value="P-loop containing nucleoside triphosphate hydrolases"/>
    <property type="match status" value="1"/>
</dbReference>
<dbReference type="PANTHER" id="PTHR19306">
    <property type="entry name" value="STRUCTURAL MAINTENANCE OF CHROMOSOMES 5,6 SMC5, SMC6"/>
    <property type="match status" value="1"/>
</dbReference>
<accession>A0ABU6UP37</accession>
<organism evidence="14 15">
    <name type="scientific">Stylosanthes scabra</name>
    <dbReference type="NCBI Taxonomy" id="79078"/>
    <lineage>
        <taxon>Eukaryota</taxon>
        <taxon>Viridiplantae</taxon>
        <taxon>Streptophyta</taxon>
        <taxon>Embryophyta</taxon>
        <taxon>Tracheophyta</taxon>
        <taxon>Spermatophyta</taxon>
        <taxon>Magnoliopsida</taxon>
        <taxon>eudicotyledons</taxon>
        <taxon>Gunneridae</taxon>
        <taxon>Pentapetalae</taxon>
        <taxon>rosids</taxon>
        <taxon>fabids</taxon>
        <taxon>Fabales</taxon>
        <taxon>Fabaceae</taxon>
        <taxon>Papilionoideae</taxon>
        <taxon>50 kb inversion clade</taxon>
        <taxon>dalbergioids sensu lato</taxon>
        <taxon>Dalbergieae</taxon>
        <taxon>Pterocarpus clade</taxon>
        <taxon>Stylosanthes</taxon>
    </lineage>
</organism>
<feature type="coiled-coil region" evidence="12">
    <location>
        <begin position="877"/>
        <end position="911"/>
    </location>
</feature>
<dbReference type="PANTHER" id="PTHR19306:SF6">
    <property type="entry name" value="STRUCTURAL MAINTENANCE OF CHROMOSOMES PROTEIN 6"/>
    <property type="match status" value="1"/>
</dbReference>
<keyword evidence="9" id="KW-0233">DNA recombination</keyword>
<feature type="domain" description="RecF/RecN/SMC N-terminal" evidence="13">
    <location>
        <begin position="25"/>
        <end position="1043"/>
    </location>
</feature>
<comment type="similarity">
    <text evidence="3">Belongs to the SMC family. SMC6 subfamily.</text>
</comment>